<feature type="compositionally biased region" description="Polar residues" evidence="1">
    <location>
        <begin position="1"/>
        <end position="10"/>
    </location>
</feature>
<evidence type="ECO:0000313" key="4">
    <source>
        <dbReference type="Proteomes" id="UP000233551"/>
    </source>
</evidence>
<dbReference type="STRING" id="22663.A0A2I0L3L2"/>
<evidence type="ECO:0000256" key="1">
    <source>
        <dbReference type="SAM" id="MobiDB-lite"/>
    </source>
</evidence>
<accession>A0A2I0L3L2</accession>
<sequence length="247" mass="27683">MAINRTSLAGSSLSWPSPESGSSSSPIPDFFLSTSFLPIPPYTSVSHISQPPPSMPPSMANQTDDVAAPPPTNTHHMEPTSFTKAKKDPRWNDHIIGCKWVYRVKQKADGSIDRYKARLVAKGFYQQEGIDYKETVSPVIKPVTIQVVLSIATSLGWPIWQLNVKNAFLHGYLDEEVYMQQTLGFVDPKRTHYEFAMKDLWSSHYFLGVEARADHSNLYLTQSKYIYHVLHRASLPGCKLVSTPVAS</sequence>
<feature type="region of interest" description="Disordered" evidence="1">
    <location>
        <begin position="47"/>
        <end position="86"/>
    </location>
</feature>
<feature type="domain" description="Reverse transcriptase Ty1/copia-type" evidence="2">
    <location>
        <begin position="92"/>
        <end position="186"/>
    </location>
</feature>
<dbReference type="AlphaFoldDB" id="A0A2I0L3L2"/>
<name>A0A2I0L3L2_PUNGR</name>
<evidence type="ECO:0000259" key="2">
    <source>
        <dbReference type="Pfam" id="PF07727"/>
    </source>
</evidence>
<organism evidence="3 4">
    <name type="scientific">Punica granatum</name>
    <name type="common">Pomegranate</name>
    <dbReference type="NCBI Taxonomy" id="22663"/>
    <lineage>
        <taxon>Eukaryota</taxon>
        <taxon>Viridiplantae</taxon>
        <taxon>Streptophyta</taxon>
        <taxon>Embryophyta</taxon>
        <taxon>Tracheophyta</taxon>
        <taxon>Spermatophyta</taxon>
        <taxon>Magnoliopsida</taxon>
        <taxon>eudicotyledons</taxon>
        <taxon>Gunneridae</taxon>
        <taxon>Pentapetalae</taxon>
        <taxon>rosids</taxon>
        <taxon>malvids</taxon>
        <taxon>Myrtales</taxon>
        <taxon>Lythraceae</taxon>
        <taxon>Punica</taxon>
    </lineage>
</organism>
<dbReference type="EMBL" id="PGOL01000181">
    <property type="protein sequence ID" value="PKI75210.1"/>
    <property type="molecule type" value="Genomic_DNA"/>
</dbReference>
<comment type="caution">
    <text evidence="3">The sequence shown here is derived from an EMBL/GenBank/DDBJ whole genome shotgun (WGS) entry which is preliminary data.</text>
</comment>
<dbReference type="Proteomes" id="UP000233551">
    <property type="component" value="Unassembled WGS sequence"/>
</dbReference>
<feature type="compositionally biased region" description="Low complexity" evidence="1">
    <location>
        <begin position="11"/>
        <end position="21"/>
    </location>
</feature>
<feature type="region of interest" description="Disordered" evidence="1">
    <location>
        <begin position="1"/>
        <end position="21"/>
    </location>
</feature>
<protein>
    <recommendedName>
        <fullName evidence="2">Reverse transcriptase Ty1/copia-type domain-containing protein</fullName>
    </recommendedName>
</protein>
<dbReference type="InterPro" id="IPR013103">
    <property type="entry name" value="RVT_2"/>
</dbReference>
<reference evidence="3 4" key="1">
    <citation type="submission" date="2017-11" db="EMBL/GenBank/DDBJ databases">
        <title>De-novo sequencing of pomegranate (Punica granatum L.) genome.</title>
        <authorList>
            <person name="Akparov Z."/>
            <person name="Amiraslanov A."/>
            <person name="Hajiyeva S."/>
            <person name="Abbasov M."/>
            <person name="Kaur K."/>
            <person name="Hamwieh A."/>
            <person name="Solovyev V."/>
            <person name="Salamov A."/>
            <person name="Braich B."/>
            <person name="Kosarev P."/>
            <person name="Mahmoud A."/>
            <person name="Hajiyev E."/>
            <person name="Babayeva S."/>
            <person name="Izzatullayeva V."/>
            <person name="Mammadov A."/>
            <person name="Mammadov A."/>
            <person name="Sharifova S."/>
            <person name="Ojaghi J."/>
            <person name="Eynullazada K."/>
            <person name="Bayramov B."/>
            <person name="Abdulazimova A."/>
            <person name="Shahmuradov I."/>
        </authorList>
    </citation>
    <scope>NUCLEOTIDE SEQUENCE [LARGE SCALE GENOMIC DNA]</scope>
    <source>
        <strain evidence="4">cv. AG2017</strain>
        <tissue evidence="3">Leaf</tissue>
    </source>
</reference>
<evidence type="ECO:0000313" key="3">
    <source>
        <dbReference type="EMBL" id="PKI75210.1"/>
    </source>
</evidence>
<keyword evidence="4" id="KW-1185">Reference proteome</keyword>
<dbReference type="InterPro" id="IPR043502">
    <property type="entry name" value="DNA/RNA_pol_sf"/>
</dbReference>
<proteinExistence type="predicted"/>
<dbReference type="Pfam" id="PF07727">
    <property type="entry name" value="RVT_2"/>
    <property type="match status" value="1"/>
</dbReference>
<gene>
    <name evidence="3" type="ORF">CRG98_004361</name>
</gene>
<dbReference type="SUPFAM" id="SSF56672">
    <property type="entry name" value="DNA/RNA polymerases"/>
    <property type="match status" value="1"/>
</dbReference>